<feature type="compositionally biased region" description="Basic and acidic residues" evidence="1">
    <location>
        <begin position="18"/>
        <end position="33"/>
    </location>
</feature>
<dbReference type="InterPro" id="IPR036426">
    <property type="entry name" value="Bulb-type_lectin_dom_sf"/>
</dbReference>
<evidence type="ECO:0000256" key="1">
    <source>
        <dbReference type="SAM" id="MobiDB-lite"/>
    </source>
</evidence>
<feature type="region of interest" description="Disordered" evidence="1">
    <location>
        <begin position="1"/>
        <end position="67"/>
    </location>
</feature>
<evidence type="ECO:0000259" key="2">
    <source>
        <dbReference type="PROSITE" id="PS50927"/>
    </source>
</evidence>
<dbReference type="GO" id="GO:0030246">
    <property type="term" value="F:carbohydrate binding"/>
    <property type="evidence" value="ECO:0007669"/>
    <property type="project" value="UniProtKB-KW"/>
</dbReference>
<dbReference type="SMART" id="SM00108">
    <property type="entry name" value="B_lectin"/>
    <property type="match status" value="1"/>
</dbReference>
<protein>
    <submittedName>
        <fullName evidence="3">Curculin-like (Mannose-binding) lectin</fullName>
    </submittedName>
</protein>
<sequence length="198" mass="21557">MQWCPRQSRPVRTGRTTPPERSHDVTENEPLDRHPRRRRPPGGRRVAGRPWHGPRHHTRHPATASDTLVNGGALASGATLSSGNARLVMQRDGDLALYTVGANGTDQQLRWHSGTTGEGNKAELRTDGNLVVTAPDGGALWQSRTGDRDCPHMPWTKLALRSDGVMNILSGSDSEAPYLVPLWSSSYGLQFPCGVSGR</sequence>
<dbReference type="Gene3D" id="2.90.10.10">
    <property type="entry name" value="Bulb-type lectin domain"/>
    <property type="match status" value="1"/>
</dbReference>
<reference evidence="3 4" key="1">
    <citation type="journal article" date="2016" name="Genome Announc.">
        <title>Complete Genome Sequence of Thiostrepton-Producing Streptomyces laurentii ATCC 31255.</title>
        <authorList>
            <person name="Doi K."/>
            <person name="Fujino Y."/>
            <person name="Nagayoshi Y."/>
            <person name="Ohshima T."/>
            <person name="Ogata S."/>
        </authorList>
    </citation>
    <scope>NUCLEOTIDE SEQUENCE [LARGE SCALE GENOMIC DNA]</scope>
    <source>
        <strain evidence="3 4">ATCC 31255</strain>
    </source>
</reference>
<dbReference type="SUPFAM" id="SSF51110">
    <property type="entry name" value="alpha-D-mannose-specific plant lectins"/>
    <property type="match status" value="1"/>
</dbReference>
<evidence type="ECO:0000313" key="4">
    <source>
        <dbReference type="Proteomes" id="UP000217676"/>
    </source>
</evidence>
<proteinExistence type="predicted"/>
<dbReference type="PROSITE" id="PS50927">
    <property type="entry name" value="BULB_LECTIN"/>
    <property type="match status" value="1"/>
</dbReference>
<dbReference type="EMBL" id="AP017424">
    <property type="protein sequence ID" value="BAU87309.1"/>
    <property type="molecule type" value="Genomic_DNA"/>
</dbReference>
<name>A0A160P668_STRLU</name>
<organism evidence="3 4">
    <name type="scientific">Streptomyces laurentii</name>
    <dbReference type="NCBI Taxonomy" id="39478"/>
    <lineage>
        <taxon>Bacteria</taxon>
        <taxon>Bacillati</taxon>
        <taxon>Actinomycetota</taxon>
        <taxon>Actinomycetes</taxon>
        <taxon>Kitasatosporales</taxon>
        <taxon>Streptomycetaceae</taxon>
        <taxon>Streptomyces</taxon>
    </lineage>
</organism>
<evidence type="ECO:0000313" key="3">
    <source>
        <dbReference type="EMBL" id="BAU87309.1"/>
    </source>
</evidence>
<keyword evidence="4" id="KW-1185">Reference proteome</keyword>
<feature type="domain" description="Bulb-type lectin" evidence="2">
    <location>
        <begin position="65"/>
        <end position="181"/>
    </location>
</feature>
<accession>A0A160P668</accession>
<gene>
    <name evidence="3" type="ORF">SLA_6442</name>
</gene>
<dbReference type="Proteomes" id="UP000217676">
    <property type="component" value="Chromosome"/>
</dbReference>
<keyword evidence="3" id="KW-0430">Lectin</keyword>
<dbReference type="InterPro" id="IPR001480">
    <property type="entry name" value="Bulb-type_lectin_dom"/>
</dbReference>
<dbReference type="AlphaFoldDB" id="A0A160P668"/>
<dbReference type="KEGG" id="slau:SLA_6442"/>